<evidence type="ECO:0000256" key="10">
    <source>
        <dbReference type="ARBA" id="ARBA00022840"/>
    </source>
</evidence>
<feature type="short sequence motif" description="'KMSKS' region" evidence="15">
    <location>
        <begin position="611"/>
        <end position="615"/>
    </location>
</feature>
<dbReference type="InterPro" id="IPR002300">
    <property type="entry name" value="aa-tRNA-synth_Ia"/>
</dbReference>
<evidence type="ECO:0000256" key="7">
    <source>
        <dbReference type="ARBA" id="ARBA00022723"/>
    </source>
</evidence>
<feature type="domain" description="Aminoacyl-tRNA synthetase class Ia" evidence="16">
    <location>
        <begin position="11"/>
        <end position="649"/>
    </location>
</feature>
<comment type="function">
    <text evidence="13 15">Catalyzes the attachment of isoleucine to tRNA(Ile). As IleRS can inadvertently accommodate and process structurally similar amino acids such as valine, to avoid such errors it has two additional distinct tRNA(Ile)-dependent editing activities. One activity is designated as 'pretransfer' editing and involves the hydrolysis of activated Val-AMP. The other activity is designated 'posttransfer' editing and involves deacylation of mischarged Val-tRNA(Ile).</text>
</comment>
<keyword evidence="7 15" id="KW-0479">Metal-binding</keyword>
<comment type="domain">
    <text evidence="15">IleRS has two distinct active sites: one for aminoacylation and one for editing. The misactivated valine is translocated from the active site to the editing site, which sterically excludes the correctly activated isoleucine. The single editing site contains two valyl binding pockets, one specific for each substrate (Val-AMP or Val-tRNA(Ile)).</text>
</comment>
<dbReference type="InterPro" id="IPR013155">
    <property type="entry name" value="M/V/L/I-tRNA-synth_anticd-bd"/>
</dbReference>
<gene>
    <name evidence="15" type="primary">ileS</name>
    <name evidence="18" type="ORF">UY92_C0004G0090</name>
</gene>
<accession>A0A0G2BB60</accession>
<dbReference type="PANTHER" id="PTHR42780:SF1">
    <property type="entry name" value="ISOLEUCINE--TRNA LIGASE, CYTOPLASMIC"/>
    <property type="match status" value="1"/>
</dbReference>
<dbReference type="SUPFAM" id="SSF50677">
    <property type="entry name" value="ValRS/IleRS/LeuRS editing domain"/>
    <property type="match status" value="1"/>
</dbReference>
<evidence type="ECO:0000256" key="3">
    <source>
        <dbReference type="ARBA" id="ARBA00007078"/>
    </source>
</evidence>
<comment type="caution">
    <text evidence="18">The sequence shown here is derived from an EMBL/GenBank/DDBJ whole genome shotgun (WGS) entry which is preliminary data.</text>
</comment>
<dbReference type="GO" id="GO:0002161">
    <property type="term" value="F:aminoacyl-tRNA deacylase activity"/>
    <property type="evidence" value="ECO:0007669"/>
    <property type="project" value="InterPro"/>
</dbReference>
<dbReference type="AlphaFoldDB" id="A0A0G2BB60"/>
<evidence type="ECO:0000256" key="8">
    <source>
        <dbReference type="ARBA" id="ARBA00022741"/>
    </source>
</evidence>
<comment type="subcellular location">
    <subcellularLocation>
        <location evidence="2 15">Cytoplasm</location>
    </subcellularLocation>
</comment>
<dbReference type="InterPro" id="IPR033709">
    <property type="entry name" value="Anticodon_Ile_ABEc"/>
</dbReference>
<evidence type="ECO:0000256" key="9">
    <source>
        <dbReference type="ARBA" id="ARBA00022833"/>
    </source>
</evidence>
<evidence type="ECO:0000256" key="1">
    <source>
        <dbReference type="ARBA" id="ARBA00001947"/>
    </source>
</evidence>
<dbReference type="InterPro" id="IPR001412">
    <property type="entry name" value="aa-tRNA-synth_I_CS"/>
</dbReference>
<dbReference type="Gene3D" id="3.40.50.620">
    <property type="entry name" value="HUPs"/>
    <property type="match status" value="2"/>
</dbReference>
<dbReference type="GO" id="GO:0008270">
    <property type="term" value="F:zinc ion binding"/>
    <property type="evidence" value="ECO:0007669"/>
    <property type="project" value="UniProtKB-UniRule"/>
</dbReference>
<proteinExistence type="inferred from homology"/>
<dbReference type="InterPro" id="IPR009008">
    <property type="entry name" value="Val/Leu/Ile-tRNA-synth_edit"/>
</dbReference>
<dbReference type="HAMAP" id="MF_02003">
    <property type="entry name" value="Ile_tRNA_synth_type2"/>
    <property type="match status" value="1"/>
</dbReference>
<dbReference type="GO" id="GO:0006428">
    <property type="term" value="P:isoleucyl-tRNA aminoacylation"/>
    <property type="evidence" value="ECO:0007669"/>
    <property type="project" value="UniProtKB-UniRule"/>
</dbReference>
<feature type="short sequence motif" description="'HIGH' region" evidence="15">
    <location>
        <begin position="42"/>
        <end position="52"/>
    </location>
</feature>
<evidence type="ECO:0000259" key="17">
    <source>
        <dbReference type="Pfam" id="PF08264"/>
    </source>
</evidence>
<evidence type="ECO:0000256" key="15">
    <source>
        <dbReference type="HAMAP-Rule" id="MF_02003"/>
    </source>
</evidence>
<dbReference type="InterPro" id="IPR009080">
    <property type="entry name" value="tRNAsynth_Ia_anticodon-bd"/>
</dbReference>
<dbReference type="Proteomes" id="UP000033870">
    <property type="component" value="Unassembled WGS sequence"/>
</dbReference>
<organism evidence="18 19">
    <name type="scientific">Candidatus Magasanikbacteria bacterium GW2011_GWA2_56_11</name>
    <dbReference type="NCBI Taxonomy" id="1619044"/>
    <lineage>
        <taxon>Bacteria</taxon>
        <taxon>Candidatus Magasanikiibacteriota</taxon>
    </lineage>
</organism>
<protein>
    <recommendedName>
        <fullName evidence="15">Isoleucine--tRNA ligase</fullName>
        <ecNumber evidence="15">6.1.1.5</ecNumber>
    </recommendedName>
    <alternativeName>
        <fullName evidence="15">Isoleucyl-tRNA synthetase</fullName>
        <shortName evidence="15">IleRS</shortName>
    </alternativeName>
</protein>
<dbReference type="GO" id="GO:0004822">
    <property type="term" value="F:isoleucine-tRNA ligase activity"/>
    <property type="evidence" value="ECO:0007669"/>
    <property type="project" value="UniProtKB-UniRule"/>
</dbReference>
<dbReference type="Pfam" id="PF19302">
    <property type="entry name" value="DUF5915"/>
    <property type="match status" value="1"/>
</dbReference>
<evidence type="ECO:0000256" key="4">
    <source>
        <dbReference type="ARBA" id="ARBA00011245"/>
    </source>
</evidence>
<evidence type="ECO:0000256" key="14">
    <source>
        <dbReference type="ARBA" id="ARBA00048359"/>
    </source>
</evidence>
<sequence>MPYNANENEQQILSLWEETEAFAKSVSSRPENRPYVFYDGPPFATGLPHYGHILSSVIKDVVPRYWTMKGYRVRRRWGWDCHGLPIESLIEKQMGVSGKKDIEEKIGVAEFNEACRATVLMYTKEWKKMVARIGRWGEFDSAYRTMDPTYMESVWWALKTIWDKNLIYEGRKVLMYCPRCETPVAKAEVAMDNSYKDITEESVTAKFKLKTPGALNASGDVYILAWTTTPWTLPANVALAVGRDIEYVLCRIESSGEVAVVAKDRAEAVLGAHKYQVEKTIKGVDLLDLEYEPLYQIPAVEKSGQRAWRVVPGDFVTTQEGTGIVHTAVIYGEDDYNLGVACQLPMVPLLDERGHFNSQAPQMIQGQYFKKAEKTIKDDLENRGRLFSRSQHTHSYPHCWRCDTQLFYNAISAWFINIEQVKPRLIELNEKINWYPGHLKQGRFLNILETAPDWNISRNRYWATPLPFWKCTAKDCPGVACLGSVAEMKDRALNFSEVYQTDKVEEMDLHKHLVDRIRLRCQECGGEMRRIPEVIDCWVESGSMPFAEFHYPFANKETFEARFPGEYVAEYIAQTRAWFYYMHALAAILFDNVSFENVVATGTILNEKGEKLSKSKRNYTDPWIIIEQYGVDALRYYLMTSVVMQAENLFFNDREVRDAYNKVVNTLWNVLTFYLTFVPAGGSVSGSVAASKHVLDRWIISRLHELTRSVTRHMDNYDTVKAARPIKDFIDDLSTWYVRRSRDRFKDAATDSDEAAVAEAAADKESALATLREVLLTLSKVMAPFTPFISEKIYQELSAGSDARRESVHLEDWPRADESKIDGEVLARMALARSIVETGLSIRAEQGVRVRQVLARLIVNAPDLPEEYRQIIAAELNVKEVVFGPMPPGLATKKAGDIEVGLDTALTDELRLEGLLREVVRTINQLRKDQGLTIRDFVVVCYSTGDPLLASVFRDYADEIRKNVLARELAPGGTEEVMIDGRPIRLSIEA</sequence>
<keyword evidence="12 15" id="KW-0030">Aminoacyl-tRNA synthetase</keyword>
<dbReference type="CDD" id="cd07961">
    <property type="entry name" value="Anticodon_Ia_Ile_ABEc"/>
    <property type="match status" value="1"/>
</dbReference>
<keyword evidence="9 15" id="KW-0862">Zinc</keyword>
<evidence type="ECO:0000256" key="2">
    <source>
        <dbReference type="ARBA" id="ARBA00004496"/>
    </source>
</evidence>
<dbReference type="NCBIfam" id="TIGR00392">
    <property type="entry name" value="ileS"/>
    <property type="match status" value="1"/>
</dbReference>
<dbReference type="PANTHER" id="PTHR42780">
    <property type="entry name" value="SOLEUCYL-TRNA SYNTHETASE"/>
    <property type="match status" value="1"/>
</dbReference>
<evidence type="ECO:0000256" key="12">
    <source>
        <dbReference type="ARBA" id="ARBA00023146"/>
    </source>
</evidence>
<dbReference type="CDD" id="cd00818">
    <property type="entry name" value="IleRS_core"/>
    <property type="match status" value="1"/>
</dbReference>
<comment type="similarity">
    <text evidence="3 15">Belongs to the class-I aminoacyl-tRNA synthetase family. IleS type 2 subfamily.</text>
</comment>
<evidence type="ECO:0000256" key="5">
    <source>
        <dbReference type="ARBA" id="ARBA00022490"/>
    </source>
</evidence>
<keyword evidence="10 15" id="KW-0067">ATP-binding</keyword>
<comment type="catalytic activity">
    <reaction evidence="14 15">
        <text>tRNA(Ile) + L-isoleucine + ATP = L-isoleucyl-tRNA(Ile) + AMP + diphosphate</text>
        <dbReference type="Rhea" id="RHEA:11060"/>
        <dbReference type="Rhea" id="RHEA-COMP:9666"/>
        <dbReference type="Rhea" id="RHEA-COMP:9695"/>
        <dbReference type="ChEBI" id="CHEBI:30616"/>
        <dbReference type="ChEBI" id="CHEBI:33019"/>
        <dbReference type="ChEBI" id="CHEBI:58045"/>
        <dbReference type="ChEBI" id="CHEBI:78442"/>
        <dbReference type="ChEBI" id="CHEBI:78528"/>
        <dbReference type="ChEBI" id="CHEBI:456215"/>
        <dbReference type="EC" id="6.1.1.5"/>
    </reaction>
</comment>
<dbReference type="PRINTS" id="PR00984">
    <property type="entry name" value="TRNASYNTHILE"/>
</dbReference>
<dbReference type="GO" id="GO:0000049">
    <property type="term" value="F:tRNA binding"/>
    <property type="evidence" value="ECO:0007669"/>
    <property type="project" value="InterPro"/>
</dbReference>
<comment type="subunit">
    <text evidence="4 15">Monomer.</text>
</comment>
<comment type="cofactor">
    <cofactor evidence="1 15">
        <name>Zn(2+)</name>
        <dbReference type="ChEBI" id="CHEBI:29105"/>
    </cofactor>
</comment>
<evidence type="ECO:0000256" key="13">
    <source>
        <dbReference type="ARBA" id="ARBA00025217"/>
    </source>
</evidence>
<dbReference type="GO" id="GO:0005737">
    <property type="term" value="C:cytoplasm"/>
    <property type="evidence" value="ECO:0007669"/>
    <property type="project" value="UniProtKB-SubCell"/>
</dbReference>
<dbReference type="InterPro" id="IPR002301">
    <property type="entry name" value="Ile-tRNA-ligase"/>
</dbReference>
<dbReference type="PROSITE" id="PS00178">
    <property type="entry name" value="AA_TRNA_LIGASE_I"/>
    <property type="match status" value="1"/>
</dbReference>
<evidence type="ECO:0000256" key="6">
    <source>
        <dbReference type="ARBA" id="ARBA00022598"/>
    </source>
</evidence>
<feature type="domain" description="Methionyl/Valyl/Leucyl/Isoleucyl-tRNA synthetase anticodon-binding" evidence="17">
    <location>
        <begin position="696"/>
        <end position="852"/>
    </location>
</feature>
<dbReference type="FunFam" id="3.40.50.620:FF:000063">
    <property type="entry name" value="Isoleucine--tRNA ligase"/>
    <property type="match status" value="1"/>
</dbReference>
<evidence type="ECO:0000259" key="16">
    <source>
        <dbReference type="Pfam" id="PF00133"/>
    </source>
</evidence>
<evidence type="ECO:0000313" key="19">
    <source>
        <dbReference type="Proteomes" id="UP000033870"/>
    </source>
</evidence>
<dbReference type="STRING" id="1619044.UY92_C0004G0090"/>
<dbReference type="Pfam" id="PF08264">
    <property type="entry name" value="Anticodon_1"/>
    <property type="match status" value="1"/>
</dbReference>
<dbReference type="Pfam" id="PF00133">
    <property type="entry name" value="tRNA-synt_1"/>
    <property type="match status" value="1"/>
</dbReference>
<keyword evidence="5 15" id="KW-0963">Cytoplasm</keyword>
<evidence type="ECO:0000313" key="18">
    <source>
        <dbReference type="EMBL" id="KKW42754.1"/>
    </source>
</evidence>
<dbReference type="Gene3D" id="1.10.730.10">
    <property type="entry name" value="Isoleucyl-tRNA Synthetase, Domain 1"/>
    <property type="match status" value="1"/>
</dbReference>
<feature type="binding site" evidence="15">
    <location>
        <position position="614"/>
    </location>
    <ligand>
        <name>ATP</name>
        <dbReference type="ChEBI" id="CHEBI:30616"/>
    </ligand>
</feature>
<evidence type="ECO:0000256" key="11">
    <source>
        <dbReference type="ARBA" id="ARBA00022917"/>
    </source>
</evidence>
<dbReference type="SUPFAM" id="SSF47323">
    <property type="entry name" value="Anticodon-binding domain of a subclass of class I aminoacyl-tRNA synthetases"/>
    <property type="match status" value="1"/>
</dbReference>
<dbReference type="InterPro" id="IPR014729">
    <property type="entry name" value="Rossmann-like_a/b/a_fold"/>
</dbReference>
<reference evidence="18 19" key="1">
    <citation type="journal article" date="2015" name="Nature">
        <title>rRNA introns, odd ribosomes, and small enigmatic genomes across a large radiation of phyla.</title>
        <authorList>
            <person name="Brown C.T."/>
            <person name="Hug L.A."/>
            <person name="Thomas B.C."/>
            <person name="Sharon I."/>
            <person name="Castelle C.J."/>
            <person name="Singh A."/>
            <person name="Wilkins M.J."/>
            <person name="Williams K.H."/>
            <person name="Banfield J.F."/>
        </authorList>
    </citation>
    <scope>NUCLEOTIDE SEQUENCE [LARGE SCALE GENOMIC DNA]</scope>
</reference>
<keyword evidence="11 15" id="KW-0648">Protein biosynthesis</keyword>
<keyword evidence="8 15" id="KW-0547">Nucleotide-binding</keyword>
<keyword evidence="6 15" id="KW-0436">Ligase</keyword>
<dbReference type="GO" id="GO:0005524">
    <property type="term" value="F:ATP binding"/>
    <property type="evidence" value="ECO:0007669"/>
    <property type="project" value="UniProtKB-UniRule"/>
</dbReference>
<dbReference type="EC" id="6.1.1.5" evidence="15"/>
<dbReference type="PATRIC" id="fig|1619044.3.peg.364"/>
<dbReference type="InterPro" id="IPR023586">
    <property type="entry name" value="Ile-tRNA-ligase_type2"/>
</dbReference>
<dbReference type="SUPFAM" id="SSF52374">
    <property type="entry name" value="Nucleotidylyl transferase"/>
    <property type="match status" value="1"/>
</dbReference>
<dbReference type="EMBL" id="LCRX01000004">
    <property type="protein sequence ID" value="KKW42754.1"/>
    <property type="molecule type" value="Genomic_DNA"/>
</dbReference>
<name>A0A0G2BB60_9BACT</name>